<feature type="compositionally biased region" description="Low complexity" evidence="1">
    <location>
        <begin position="314"/>
        <end position="328"/>
    </location>
</feature>
<evidence type="ECO:0000256" key="2">
    <source>
        <dbReference type="SAM" id="SignalP"/>
    </source>
</evidence>
<proteinExistence type="predicted"/>
<dbReference type="PANTHER" id="PTHR36182:SF2">
    <property type="entry name" value="LYTIC POLYSACCHARIDE MONOOXYGENASE"/>
    <property type="match status" value="1"/>
</dbReference>
<reference evidence="3 4" key="1">
    <citation type="submission" date="2018-02" db="EMBL/GenBank/DDBJ databases">
        <title>The genomes of Aspergillus section Nigri reveals drivers in fungal speciation.</title>
        <authorList>
            <consortium name="DOE Joint Genome Institute"/>
            <person name="Vesth T.C."/>
            <person name="Nybo J."/>
            <person name="Theobald S."/>
            <person name="Brandl J."/>
            <person name="Frisvad J.C."/>
            <person name="Nielsen K.F."/>
            <person name="Lyhne E.K."/>
            <person name="Kogle M.E."/>
            <person name="Kuo A."/>
            <person name="Riley R."/>
            <person name="Clum A."/>
            <person name="Nolan M."/>
            <person name="Lipzen A."/>
            <person name="Salamov A."/>
            <person name="Henrissat B."/>
            <person name="Wiebenga A."/>
            <person name="De vries R.P."/>
            <person name="Grigoriev I.V."/>
            <person name="Mortensen U.H."/>
            <person name="Andersen M.R."/>
            <person name="Baker S.E."/>
        </authorList>
    </citation>
    <scope>NUCLEOTIDE SEQUENCE [LARGE SCALE GENOMIC DNA]</scope>
    <source>
        <strain evidence="3 4">CBS 101889</strain>
    </source>
</reference>
<feature type="signal peptide" evidence="2">
    <location>
        <begin position="1"/>
        <end position="20"/>
    </location>
</feature>
<dbReference type="GeneID" id="37203352"/>
<dbReference type="RefSeq" id="XP_025550917.1">
    <property type="nucleotide sequence ID" value="XM_025699063.1"/>
</dbReference>
<evidence type="ECO:0000256" key="1">
    <source>
        <dbReference type="SAM" id="MobiDB-lite"/>
    </source>
</evidence>
<gene>
    <name evidence="3" type="ORF">BO97DRAFT_453251</name>
</gene>
<evidence type="ECO:0008006" key="5">
    <source>
        <dbReference type="Google" id="ProtNLM"/>
    </source>
</evidence>
<keyword evidence="2" id="KW-0732">Signal</keyword>
<sequence length="402" mass="42062">MFSKSSVVGATVFFAAVAQAHMIMNHPVPYGKSSLTNSPLASDGSDFPCKLRDGVYDWPAEDEMNYFETGVSQALNFTGMAVHGGGSCQISLTTDMEPTKSTVWQVIKSFEGGCPANVDGNLDGDASTPDPYQFNFTIPTDFSAGNYTLAWTWFNRVGGREMYMNCAPITVTEGSSQKRAVAKRSSYPDLFVANINGCITPEGVDIRFPNPGDVVEYDGEASRLAAPDAAACTGVSTVWGGGSSTTAAASASSTTTTALTGTIIATAPAMAIETSAATSSAESRTRTTTAAPAATSTDTTGARPNEHQQNAVHTTSTATTTASDSTSTSATLSGVLTGACSPEGSWWCNAGVSFQRCANGVWTPAQDMAPGTVCMAGQSSDLTISLAKKRREEQRMRRRHLA</sequence>
<accession>A0A395HWF9</accession>
<organism evidence="3 4">
    <name type="scientific">Aspergillus homomorphus (strain CBS 101889)</name>
    <dbReference type="NCBI Taxonomy" id="1450537"/>
    <lineage>
        <taxon>Eukaryota</taxon>
        <taxon>Fungi</taxon>
        <taxon>Dikarya</taxon>
        <taxon>Ascomycota</taxon>
        <taxon>Pezizomycotina</taxon>
        <taxon>Eurotiomycetes</taxon>
        <taxon>Eurotiomycetidae</taxon>
        <taxon>Eurotiales</taxon>
        <taxon>Aspergillaceae</taxon>
        <taxon>Aspergillus</taxon>
        <taxon>Aspergillus subgen. Circumdati</taxon>
    </lineage>
</organism>
<dbReference type="VEuPathDB" id="FungiDB:BO97DRAFT_453251"/>
<dbReference type="EMBL" id="KZ824286">
    <property type="protein sequence ID" value="RAL11763.1"/>
    <property type="molecule type" value="Genomic_DNA"/>
</dbReference>
<feature type="compositionally biased region" description="Low complexity" evidence="1">
    <location>
        <begin position="275"/>
        <end position="302"/>
    </location>
</feature>
<dbReference type="PANTHER" id="PTHR36182">
    <property type="entry name" value="PROTEIN, PUTATIVE (AFU_ORTHOLOGUE AFUA_6G10930)-RELATED"/>
    <property type="match status" value="1"/>
</dbReference>
<evidence type="ECO:0000313" key="3">
    <source>
        <dbReference type="EMBL" id="RAL11763.1"/>
    </source>
</evidence>
<dbReference type="Proteomes" id="UP000248961">
    <property type="component" value="Unassembled WGS sequence"/>
</dbReference>
<keyword evidence="4" id="KW-1185">Reference proteome</keyword>
<feature type="region of interest" description="Disordered" evidence="1">
    <location>
        <begin position="275"/>
        <end position="328"/>
    </location>
</feature>
<evidence type="ECO:0000313" key="4">
    <source>
        <dbReference type="Proteomes" id="UP000248961"/>
    </source>
</evidence>
<dbReference type="Gene3D" id="2.70.50.70">
    <property type="match status" value="1"/>
</dbReference>
<protein>
    <recommendedName>
        <fullName evidence="5">Lytic polysaccharide monooxygenase</fullName>
    </recommendedName>
</protein>
<dbReference type="OrthoDB" id="2342176at2759"/>
<name>A0A395HWF9_ASPHC</name>
<feature type="chain" id="PRO_5017318850" description="Lytic polysaccharide monooxygenase" evidence="2">
    <location>
        <begin position="21"/>
        <end position="402"/>
    </location>
</feature>
<dbReference type="AlphaFoldDB" id="A0A395HWF9"/>
<dbReference type="STRING" id="1450537.A0A395HWF9"/>